<name>A0A7J8JIM9_ROUAE</name>
<reference evidence="1 2" key="1">
    <citation type="journal article" date="2020" name="Nature">
        <title>Six reference-quality genomes reveal evolution of bat adaptations.</title>
        <authorList>
            <person name="Jebb D."/>
            <person name="Huang Z."/>
            <person name="Pippel M."/>
            <person name="Hughes G.M."/>
            <person name="Lavrichenko K."/>
            <person name="Devanna P."/>
            <person name="Winkler S."/>
            <person name="Jermiin L.S."/>
            <person name="Skirmuntt E.C."/>
            <person name="Katzourakis A."/>
            <person name="Burkitt-Gray L."/>
            <person name="Ray D.A."/>
            <person name="Sullivan K.A.M."/>
            <person name="Roscito J.G."/>
            <person name="Kirilenko B.M."/>
            <person name="Davalos L.M."/>
            <person name="Corthals A.P."/>
            <person name="Power M.L."/>
            <person name="Jones G."/>
            <person name="Ransome R.D."/>
            <person name="Dechmann D.K.N."/>
            <person name="Locatelli A.G."/>
            <person name="Puechmaille S.J."/>
            <person name="Fedrigo O."/>
            <person name="Jarvis E.D."/>
            <person name="Hiller M."/>
            <person name="Vernes S.C."/>
            <person name="Myers E.W."/>
            <person name="Teeling E.C."/>
        </authorList>
    </citation>
    <scope>NUCLEOTIDE SEQUENCE [LARGE SCALE GENOMIC DNA]</scope>
    <source>
        <strain evidence="1">MRouAeg1</strain>
        <tissue evidence="1">Muscle</tissue>
    </source>
</reference>
<keyword evidence="2" id="KW-1185">Reference proteome</keyword>
<dbReference type="EMBL" id="JACASE010000002">
    <property type="protein sequence ID" value="KAF6495942.1"/>
    <property type="molecule type" value="Genomic_DNA"/>
</dbReference>
<dbReference type="Proteomes" id="UP000593571">
    <property type="component" value="Unassembled WGS sequence"/>
</dbReference>
<evidence type="ECO:0000313" key="2">
    <source>
        <dbReference type="Proteomes" id="UP000593571"/>
    </source>
</evidence>
<protein>
    <submittedName>
        <fullName evidence="1">Uncharacterized protein</fullName>
    </submittedName>
</protein>
<proteinExistence type="predicted"/>
<sequence length="173" mass="19318">MPATTMVLEWSRAETGVGPSMAEGSQGWRPNWADFPVAASSSPASGRLVLVGLRVKICWSSQVLRLNRNHAIAIRNPTSPIRLYKIAWSAAVLASVRPYHQPMSKNDIMPTPSQPMNSWNRLLAVTRIIIVMRNINKYLKNRLILGSECIYHIENSMIDHVTNSATGIKIIEK</sequence>
<gene>
    <name evidence="1" type="ORF">HJG63_010242</name>
</gene>
<comment type="caution">
    <text evidence="1">The sequence shown here is derived from an EMBL/GenBank/DDBJ whole genome shotgun (WGS) entry which is preliminary data.</text>
</comment>
<evidence type="ECO:0000313" key="1">
    <source>
        <dbReference type="EMBL" id="KAF6495942.1"/>
    </source>
</evidence>
<accession>A0A7J8JIM9</accession>
<organism evidence="1 2">
    <name type="scientific">Rousettus aegyptiacus</name>
    <name type="common">Egyptian fruit bat</name>
    <name type="synonym">Pteropus aegyptiacus</name>
    <dbReference type="NCBI Taxonomy" id="9407"/>
    <lineage>
        <taxon>Eukaryota</taxon>
        <taxon>Metazoa</taxon>
        <taxon>Chordata</taxon>
        <taxon>Craniata</taxon>
        <taxon>Vertebrata</taxon>
        <taxon>Euteleostomi</taxon>
        <taxon>Mammalia</taxon>
        <taxon>Eutheria</taxon>
        <taxon>Laurasiatheria</taxon>
        <taxon>Chiroptera</taxon>
        <taxon>Yinpterochiroptera</taxon>
        <taxon>Pteropodoidea</taxon>
        <taxon>Pteropodidae</taxon>
        <taxon>Rousettinae</taxon>
        <taxon>Rousettus</taxon>
    </lineage>
</organism>
<dbReference type="AlphaFoldDB" id="A0A7J8JIM9"/>